<evidence type="ECO:0000313" key="2">
    <source>
        <dbReference type="EnsemblPlants" id="AET7Gv20756700.1"/>
    </source>
</evidence>
<reference evidence="3" key="1">
    <citation type="journal article" date="2014" name="Science">
        <title>Ancient hybridizations among the ancestral genomes of bread wheat.</title>
        <authorList>
            <consortium name="International Wheat Genome Sequencing Consortium,"/>
            <person name="Marcussen T."/>
            <person name="Sandve S.R."/>
            <person name="Heier L."/>
            <person name="Spannagl M."/>
            <person name="Pfeifer M."/>
            <person name="Jakobsen K.S."/>
            <person name="Wulff B.B."/>
            <person name="Steuernagel B."/>
            <person name="Mayer K.F."/>
            <person name="Olsen O.A."/>
        </authorList>
    </citation>
    <scope>NUCLEOTIDE SEQUENCE [LARGE SCALE GENOMIC DNA]</scope>
    <source>
        <strain evidence="3">cv. AL8/78</strain>
    </source>
</reference>
<sequence>LSKGPKPPSGKPKLLRLTLPSSIPADRRSQQPPVVAAGGPWPPPPPPPGEAGHGRGVPRFSPSAMSQSPRPPLRPSSRSSAASFCPPPRPPSRPPPPRSPL</sequence>
<feature type="compositionally biased region" description="Low complexity" evidence="1">
    <location>
        <begin position="75"/>
        <end position="84"/>
    </location>
</feature>
<feature type="compositionally biased region" description="Pro residues" evidence="1">
    <location>
        <begin position="40"/>
        <end position="49"/>
    </location>
</feature>
<feature type="compositionally biased region" description="Pro residues" evidence="1">
    <location>
        <begin position="1"/>
        <end position="10"/>
    </location>
</feature>
<keyword evidence="3" id="KW-1185">Reference proteome</keyword>
<evidence type="ECO:0000256" key="1">
    <source>
        <dbReference type="SAM" id="MobiDB-lite"/>
    </source>
</evidence>
<feature type="compositionally biased region" description="Pro residues" evidence="1">
    <location>
        <begin position="85"/>
        <end position="101"/>
    </location>
</feature>
<dbReference type="Gramene" id="AET7Gv20756700.1">
    <property type="protein sequence ID" value="AET7Gv20756700.1"/>
    <property type="gene ID" value="AET7Gv20756700"/>
</dbReference>
<reference evidence="2" key="5">
    <citation type="journal article" date="2021" name="G3 (Bethesda)">
        <title>Aegilops tauschii genome assembly Aet v5.0 features greater sequence contiguity and improved annotation.</title>
        <authorList>
            <person name="Wang L."/>
            <person name="Zhu T."/>
            <person name="Rodriguez J.C."/>
            <person name="Deal K.R."/>
            <person name="Dubcovsky J."/>
            <person name="McGuire P.E."/>
            <person name="Lux T."/>
            <person name="Spannagl M."/>
            <person name="Mayer K.F.X."/>
            <person name="Baldrich P."/>
            <person name="Meyers B.C."/>
            <person name="Huo N."/>
            <person name="Gu Y.Q."/>
            <person name="Zhou H."/>
            <person name="Devos K.M."/>
            <person name="Bennetzen J.L."/>
            <person name="Unver T."/>
            <person name="Budak H."/>
            <person name="Gulick P.J."/>
            <person name="Galiba G."/>
            <person name="Kalapos B."/>
            <person name="Nelson D.R."/>
            <person name="Li P."/>
            <person name="You F.M."/>
            <person name="Luo M.C."/>
            <person name="Dvorak J."/>
        </authorList>
    </citation>
    <scope>NUCLEOTIDE SEQUENCE [LARGE SCALE GENOMIC DNA]</scope>
    <source>
        <strain evidence="2">cv. AL8/78</strain>
    </source>
</reference>
<dbReference type="Proteomes" id="UP000015105">
    <property type="component" value="Chromosome 7D"/>
</dbReference>
<protein>
    <submittedName>
        <fullName evidence="2">Uncharacterized protein</fullName>
    </submittedName>
</protein>
<proteinExistence type="predicted"/>
<dbReference type="AlphaFoldDB" id="A0A453RY74"/>
<accession>A0A453RY74</accession>
<feature type="region of interest" description="Disordered" evidence="1">
    <location>
        <begin position="1"/>
        <end position="101"/>
    </location>
</feature>
<reference evidence="2" key="3">
    <citation type="journal article" date="2017" name="Nature">
        <title>Genome sequence of the progenitor of the wheat D genome Aegilops tauschii.</title>
        <authorList>
            <person name="Luo M.C."/>
            <person name="Gu Y.Q."/>
            <person name="Puiu D."/>
            <person name="Wang H."/>
            <person name="Twardziok S.O."/>
            <person name="Deal K.R."/>
            <person name="Huo N."/>
            <person name="Zhu T."/>
            <person name="Wang L."/>
            <person name="Wang Y."/>
            <person name="McGuire P.E."/>
            <person name="Liu S."/>
            <person name="Long H."/>
            <person name="Ramasamy R.K."/>
            <person name="Rodriguez J.C."/>
            <person name="Van S.L."/>
            <person name="Yuan L."/>
            <person name="Wang Z."/>
            <person name="Xia Z."/>
            <person name="Xiao L."/>
            <person name="Anderson O.D."/>
            <person name="Ouyang S."/>
            <person name="Liang Y."/>
            <person name="Zimin A.V."/>
            <person name="Pertea G."/>
            <person name="Qi P."/>
            <person name="Bennetzen J.L."/>
            <person name="Dai X."/>
            <person name="Dawson M.W."/>
            <person name="Muller H.G."/>
            <person name="Kugler K."/>
            <person name="Rivarola-Duarte L."/>
            <person name="Spannagl M."/>
            <person name="Mayer K.F.X."/>
            <person name="Lu F.H."/>
            <person name="Bevan M.W."/>
            <person name="Leroy P."/>
            <person name="Li P."/>
            <person name="You F.M."/>
            <person name="Sun Q."/>
            <person name="Liu Z."/>
            <person name="Lyons E."/>
            <person name="Wicker T."/>
            <person name="Salzberg S.L."/>
            <person name="Devos K.M."/>
            <person name="Dvorak J."/>
        </authorList>
    </citation>
    <scope>NUCLEOTIDE SEQUENCE [LARGE SCALE GENOMIC DNA]</scope>
    <source>
        <strain evidence="2">cv. AL8/78</strain>
    </source>
</reference>
<dbReference type="EnsemblPlants" id="AET7Gv20756700.1">
    <property type="protein sequence ID" value="AET7Gv20756700.1"/>
    <property type="gene ID" value="AET7Gv20756700"/>
</dbReference>
<reference evidence="2" key="4">
    <citation type="submission" date="2019-03" db="UniProtKB">
        <authorList>
            <consortium name="EnsemblPlants"/>
        </authorList>
    </citation>
    <scope>IDENTIFICATION</scope>
</reference>
<name>A0A453RY74_AEGTS</name>
<evidence type="ECO:0000313" key="3">
    <source>
        <dbReference type="Proteomes" id="UP000015105"/>
    </source>
</evidence>
<reference evidence="3" key="2">
    <citation type="journal article" date="2017" name="Nat. Plants">
        <title>The Aegilops tauschii genome reveals multiple impacts of transposons.</title>
        <authorList>
            <person name="Zhao G."/>
            <person name="Zou C."/>
            <person name="Li K."/>
            <person name="Wang K."/>
            <person name="Li T."/>
            <person name="Gao L."/>
            <person name="Zhang X."/>
            <person name="Wang H."/>
            <person name="Yang Z."/>
            <person name="Liu X."/>
            <person name="Jiang W."/>
            <person name="Mao L."/>
            <person name="Kong X."/>
            <person name="Jiao Y."/>
            <person name="Jia J."/>
        </authorList>
    </citation>
    <scope>NUCLEOTIDE SEQUENCE [LARGE SCALE GENOMIC DNA]</scope>
    <source>
        <strain evidence="3">cv. AL8/78</strain>
    </source>
</reference>
<organism evidence="2 3">
    <name type="scientific">Aegilops tauschii subsp. strangulata</name>
    <name type="common">Goatgrass</name>
    <dbReference type="NCBI Taxonomy" id="200361"/>
    <lineage>
        <taxon>Eukaryota</taxon>
        <taxon>Viridiplantae</taxon>
        <taxon>Streptophyta</taxon>
        <taxon>Embryophyta</taxon>
        <taxon>Tracheophyta</taxon>
        <taxon>Spermatophyta</taxon>
        <taxon>Magnoliopsida</taxon>
        <taxon>Liliopsida</taxon>
        <taxon>Poales</taxon>
        <taxon>Poaceae</taxon>
        <taxon>BOP clade</taxon>
        <taxon>Pooideae</taxon>
        <taxon>Triticodae</taxon>
        <taxon>Triticeae</taxon>
        <taxon>Triticinae</taxon>
        <taxon>Aegilops</taxon>
    </lineage>
</organism>